<evidence type="ECO:0000313" key="4">
    <source>
        <dbReference type="Proteomes" id="UP000095087"/>
    </source>
</evidence>
<reference evidence="3 4" key="1">
    <citation type="submission" date="2016-07" db="EMBL/GenBank/DDBJ databases">
        <title>Draft genome sequence of Methyloligella halotolerans C2T (VKM B-2706T=CCUG 61687T=DSM 25045T), a halotolerant polyhydroxybutyrate accumulating methylotroph.</title>
        <authorList>
            <person name="Vasilenko O.V."/>
            <person name="Doronina N.V."/>
            <person name="Poroshina M.N."/>
            <person name="Tarlachkov S.V."/>
            <person name="Trotsenko Y.A."/>
        </authorList>
    </citation>
    <scope>NUCLEOTIDE SEQUENCE [LARGE SCALE GENOMIC DNA]</scope>
    <source>
        <strain evidence="3 4">VKM B-2706</strain>
    </source>
</reference>
<feature type="region of interest" description="Disordered" evidence="1">
    <location>
        <begin position="36"/>
        <end position="57"/>
    </location>
</feature>
<feature type="signal peptide" evidence="2">
    <location>
        <begin position="1"/>
        <end position="26"/>
    </location>
</feature>
<proteinExistence type="predicted"/>
<dbReference type="Proteomes" id="UP000095087">
    <property type="component" value="Unassembled WGS sequence"/>
</dbReference>
<comment type="caution">
    <text evidence="3">The sequence shown here is derived from an EMBL/GenBank/DDBJ whole genome shotgun (WGS) entry which is preliminary data.</text>
</comment>
<name>A0A1E2RWR5_9HYPH</name>
<dbReference type="EMBL" id="MASI01000006">
    <property type="protein sequence ID" value="ODA66653.1"/>
    <property type="molecule type" value="Genomic_DNA"/>
</dbReference>
<feature type="chain" id="PRO_5009116457" evidence="2">
    <location>
        <begin position="27"/>
        <end position="57"/>
    </location>
</feature>
<evidence type="ECO:0000256" key="2">
    <source>
        <dbReference type="SAM" id="SignalP"/>
    </source>
</evidence>
<accession>A0A1E2RWR5</accession>
<protein>
    <submittedName>
        <fullName evidence="3">Methanol dehydrogenase large subunit protein</fullName>
    </submittedName>
</protein>
<keyword evidence="2" id="KW-0732">Signal</keyword>
<gene>
    <name evidence="3" type="ORF">A7A08_02421</name>
</gene>
<evidence type="ECO:0000313" key="3">
    <source>
        <dbReference type="EMBL" id="ODA66653.1"/>
    </source>
</evidence>
<sequence length="57" mass="6238">MKYGKYGLVLGGVVAMMVAFTGQAMAVDTDAEQLERMKDPDQWPAPGRDFSLTRTVS</sequence>
<dbReference type="AlphaFoldDB" id="A0A1E2RWR5"/>
<evidence type="ECO:0000256" key="1">
    <source>
        <dbReference type="SAM" id="MobiDB-lite"/>
    </source>
</evidence>
<dbReference type="RefSeq" id="WP_245290910.1">
    <property type="nucleotide sequence ID" value="NZ_MASI01000006.1"/>
</dbReference>
<keyword evidence="4" id="KW-1185">Reference proteome</keyword>
<organism evidence="3 4">
    <name type="scientific">Methyloligella halotolerans</name>
    <dbReference type="NCBI Taxonomy" id="1177755"/>
    <lineage>
        <taxon>Bacteria</taxon>
        <taxon>Pseudomonadati</taxon>
        <taxon>Pseudomonadota</taxon>
        <taxon>Alphaproteobacteria</taxon>
        <taxon>Hyphomicrobiales</taxon>
        <taxon>Hyphomicrobiaceae</taxon>
        <taxon>Methyloligella</taxon>
    </lineage>
</organism>